<evidence type="ECO:0000313" key="4">
    <source>
        <dbReference type="Proteomes" id="UP000001555"/>
    </source>
</evidence>
<sequence length="148" mass="15926">MLSVLLGLAAMAPCIICGSTNRSAAASQDVSAGRPRTLYGSYEEKLVQMHAYHKLKGAIKAEARECHRRSLCQVARVFGSHKSSHSGLRHFLETVAQLPGSLPAAFAKGWLGQDCQVAYRSCDVAKAYTKRIIAAMLSIEPPPPDATT</sequence>
<dbReference type="EMBL" id="ABJB010298448">
    <property type="status" value="NOT_ANNOTATED_CDS"/>
    <property type="molecule type" value="Genomic_DNA"/>
</dbReference>
<dbReference type="OrthoDB" id="6480077at2759"/>
<dbReference type="EMBL" id="DS689419">
    <property type="protein sequence ID" value="EEC04610.1"/>
    <property type="molecule type" value="Genomic_DNA"/>
</dbReference>
<evidence type="ECO:0000256" key="1">
    <source>
        <dbReference type="SAM" id="SignalP"/>
    </source>
</evidence>
<proteinExistence type="predicted"/>
<dbReference type="HOGENOM" id="CLU_1760800_0_0_1"/>
<dbReference type="KEGG" id="isc:8028249"/>
<reference evidence="2 4" key="1">
    <citation type="submission" date="2008-03" db="EMBL/GenBank/DDBJ databases">
        <title>Annotation of Ixodes scapularis.</title>
        <authorList>
            <consortium name="Ixodes scapularis Genome Project Consortium"/>
            <person name="Caler E."/>
            <person name="Hannick L.I."/>
            <person name="Bidwell S."/>
            <person name="Joardar V."/>
            <person name="Thiagarajan M."/>
            <person name="Amedeo P."/>
            <person name="Galinsky K.J."/>
            <person name="Schobel S."/>
            <person name="Inman J."/>
            <person name="Hostetler J."/>
            <person name="Miller J."/>
            <person name="Hammond M."/>
            <person name="Megy K."/>
            <person name="Lawson D."/>
            <person name="Kodira C."/>
            <person name="Sutton G."/>
            <person name="Meyer J."/>
            <person name="Hill C.A."/>
            <person name="Birren B."/>
            <person name="Nene V."/>
            <person name="Collins F."/>
            <person name="Alarcon-Chaidez F."/>
            <person name="Wikel S."/>
            <person name="Strausberg R."/>
        </authorList>
    </citation>
    <scope>NUCLEOTIDE SEQUENCE [LARGE SCALE GENOMIC DNA]</scope>
    <source>
        <strain evidence="4">Wikel</strain>
        <strain evidence="2">Wikel colony</strain>
    </source>
</reference>
<reference evidence="3" key="2">
    <citation type="submission" date="2020-05" db="UniProtKB">
        <authorList>
            <consortium name="EnsemblMetazoa"/>
        </authorList>
    </citation>
    <scope>IDENTIFICATION</scope>
    <source>
        <strain evidence="3">wikel</strain>
    </source>
</reference>
<protein>
    <recommendedName>
        <fullName evidence="5">Secreted protein</fullName>
    </recommendedName>
</protein>
<gene>
    <name evidence="3" type="primary">8028249</name>
    <name evidence="2" type="ORF">IscW_ISCW017117</name>
</gene>
<name>B7PDD8_IXOSC</name>
<keyword evidence="4" id="KW-1185">Reference proteome</keyword>
<dbReference type="VEuPathDB" id="VectorBase:ISCW017117"/>
<dbReference type="EMBL" id="ABJB010624989">
    <property type="status" value="NOT_ANNOTATED_CDS"/>
    <property type="molecule type" value="Genomic_DNA"/>
</dbReference>
<keyword evidence="1" id="KW-0732">Signal</keyword>
<dbReference type="EnsemblMetazoa" id="ISCW017117-RA">
    <property type="protein sequence ID" value="ISCW017117-PA"/>
    <property type="gene ID" value="ISCW017117"/>
</dbReference>
<dbReference type="AlphaFoldDB" id="B7PDD8"/>
<dbReference type="PaxDb" id="6945-B7PDD8"/>
<accession>B7PDD8</accession>
<dbReference type="InParanoid" id="B7PDD8"/>
<dbReference type="VEuPathDB" id="VectorBase:ISCI017117"/>
<dbReference type="VEuPathDB" id="VectorBase:ISCP_020181"/>
<evidence type="ECO:0008006" key="5">
    <source>
        <dbReference type="Google" id="ProtNLM"/>
    </source>
</evidence>
<evidence type="ECO:0000313" key="3">
    <source>
        <dbReference type="EnsemblMetazoa" id="ISCW017117-PA"/>
    </source>
</evidence>
<organism>
    <name type="scientific">Ixodes scapularis</name>
    <name type="common">Black-legged tick</name>
    <name type="synonym">Deer tick</name>
    <dbReference type="NCBI Taxonomy" id="6945"/>
    <lineage>
        <taxon>Eukaryota</taxon>
        <taxon>Metazoa</taxon>
        <taxon>Ecdysozoa</taxon>
        <taxon>Arthropoda</taxon>
        <taxon>Chelicerata</taxon>
        <taxon>Arachnida</taxon>
        <taxon>Acari</taxon>
        <taxon>Parasitiformes</taxon>
        <taxon>Ixodida</taxon>
        <taxon>Ixodoidea</taxon>
        <taxon>Ixodidae</taxon>
        <taxon>Ixodinae</taxon>
        <taxon>Ixodes</taxon>
    </lineage>
</organism>
<dbReference type="EMBL" id="ABJB011116106">
    <property type="status" value="NOT_ANNOTATED_CDS"/>
    <property type="molecule type" value="Genomic_DNA"/>
</dbReference>
<dbReference type="Proteomes" id="UP000001555">
    <property type="component" value="Unassembled WGS sequence"/>
</dbReference>
<feature type="signal peptide" evidence="1">
    <location>
        <begin position="1"/>
        <end position="17"/>
    </location>
</feature>
<evidence type="ECO:0000313" key="2">
    <source>
        <dbReference type="EMBL" id="EEC04610.1"/>
    </source>
</evidence>
<feature type="chain" id="PRO_5014567978" description="Secreted protein" evidence="1">
    <location>
        <begin position="18"/>
        <end position="148"/>
    </location>
</feature>